<feature type="transmembrane region" description="Helical" evidence="1">
    <location>
        <begin position="27"/>
        <end position="56"/>
    </location>
</feature>
<keyword evidence="1" id="KW-1133">Transmembrane helix</keyword>
<proteinExistence type="predicted"/>
<gene>
    <name evidence="2" type="ORF">PAND9192_02640</name>
</gene>
<protein>
    <submittedName>
        <fullName evidence="2">Uncharacterized protein</fullName>
    </submittedName>
</protein>
<evidence type="ECO:0000313" key="3">
    <source>
        <dbReference type="Proteomes" id="UP000195719"/>
    </source>
</evidence>
<reference evidence="3" key="1">
    <citation type="submission" date="2017-06" db="EMBL/GenBank/DDBJ databases">
        <authorList>
            <person name="Rodrigo-Torres L."/>
            <person name="Arahal R.D."/>
            <person name="Lucena T."/>
        </authorList>
    </citation>
    <scope>NUCLEOTIDE SEQUENCE [LARGE SCALE GENOMIC DNA]</scope>
    <source>
        <strain evidence="3">CECT 9192</strain>
    </source>
</reference>
<accession>A0A1Y6MKD4</accession>
<name>A0A1Y6MKD4_9GAMM</name>
<dbReference type="RefSeq" id="WP_087854176.1">
    <property type="nucleotide sequence ID" value="NZ_FYAJ01000005.1"/>
</dbReference>
<dbReference type="EMBL" id="FYAJ01000005">
    <property type="protein sequence ID" value="SMY36379.1"/>
    <property type="molecule type" value="Genomic_DNA"/>
</dbReference>
<organism evidence="2 3">
    <name type="scientific">Photobacterium andalusiense</name>
    <dbReference type="NCBI Taxonomy" id="2204296"/>
    <lineage>
        <taxon>Bacteria</taxon>
        <taxon>Pseudomonadati</taxon>
        <taxon>Pseudomonadota</taxon>
        <taxon>Gammaproteobacteria</taxon>
        <taxon>Vibrionales</taxon>
        <taxon>Vibrionaceae</taxon>
        <taxon>Photobacterium</taxon>
    </lineage>
</organism>
<sequence length="85" mass="10007">MRNNAQEKNENIQMMELVNITMEQINIMMVILLSSFCIFSHVPAEIVFCGCIKMLFLITRNRRPIRNTIKKVISYVKDVFNPKDK</sequence>
<keyword evidence="1" id="KW-0472">Membrane</keyword>
<evidence type="ECO:0000313" key="2">
    <source>
        <dbReference type="EMBL" id="SMY36379.1"/>
    </source>
</evidence>
<dbReference type="Proteomes" id="UP000195719">
    <property type="component" value="Unassembled WGS sequence"/>
</dbReference>
<dbReference type="AlphaFoldDB" id="A0A1Y6MKD4"/>
<evidence type="ECO:0000256" key="1">
    <source>
        <dbReference type="SAM" id="Phobius"/>
    </source>
</evidence>
<keyword evidence="3" id="KW-1185">Reference proteome</keyword>
<keyword evidence="1" id="KW-0812">Transmembrane</keyword>